<keyword evidence="2" id="KW-1185">Reference proteome</keyword>
<proteinExistence type="predicted"/>
<dbReference type="Proteomes" id="UP001396898">
    <property type="component" value="Unassembled WGS sequence"/>
</dbReference>
<reference evidence="1 2" key="1">
    <citation type="submission" date="2023-01" db="EMBL/GenBank/DDBJ databases">
        <title>Analysis of 21 Apiospora genomes using comparative genomics revels a genus with tremendous synthesis potential of carbohydrate active enzymes and secondary metabolites.</title>
        <authorList>
            <person name="Sorensen T."/>
        </authorList>
    </citation>
    <scope>NUCLEOTIDE SEQUENCE [LARGE SCALE GENOMIC DNA]</scope>
    <source>
        <strain evidence="1 2">CBS 20057</strain>
    </source>
</reference>
<protein>
    <submittedName>
        <fullName evidence="1">Uncharacterized protein</fullName>
    </submittedName>
</protein>
<accession>A0ABR1RHF6</accession>
<evidence type="ECO:0000313" key="1">
    <source>
        <dbReference type="EMBL" id="KAK8012719.1"/>
    </source>
</evidence>
<evidence type="ECO:0000313" key="2">
    <source>
        <dbReference type="Proteomes" id="UP001396898"/>
    </source>
</evidence>
<dbReference type="EMBL" id="JAQQWI010000015">
    <property type="protein sequence ID" value="KAK8012719.1"/>
    <property type="molecule type" value="Genomic_DNA"/>
</dbReference>
<gene>
    <name evidence="1" type="ORF">PG991_010094</name>
</gene>
<organism evidence="1 2">
    <name type="scientific">Apiospora marii</name>
    <dbReference type="NCBI Taxonomy" id="335849"/>
    <lineage>
        <taxon>Eukaryota</taxon>
        <taxon>Fungi</taxon>
        <taxon>Dikarya</taxon>
        <taxon>Ascomycota</taxon>
        <taxon>Pezizomycotina</taxon>
        <taxon>Sordariomycetes</taxon>
        <taxon>Xylariomycetidae</taxon>
        <taxon>Amphisphaeriales</taxon>
        <taxon>Apiosporaceae</taxon>
        <taxon>Apiospora</taxon>
    </lineage>
</organism>
<comment type="caution">
    <text evidence="1">The sequence shown here is derived from an EMBL/GenBank/DDBJ whole genome shotgun (WGS) entry which is preliminary data.</text>
</comment>
<sequence length="225" mass="26713">MCIKNYVGYHCGHRDPEGTEMKTDYCRRPWRYEHEPACVFKYCLHLRVDKRRPRDSDFCPTCRAVRAALWKEWADKYVGWEKEGIMPKRDQLVMHSRIQDAFKDVEELSNRAVFLQGPEHTVQTQYRERLNQIVQPVEQQVVRLRAANAEWKLKMTLAERDAKASLAALNVLEKSRQRLVALTRPVAWSVNIFVERQEQLLEQLKAEEEKFQYEERSLVLYGTIN</sequence>
<name>A0ABR1RHF6_9PEZI</name>